<accession>A0A1B9AAV7</accession>
<dbReference type="AlphaFoldDB" id="A0A1B9AAV7"/>
<proteinExistence type="predicted"/>
<comment type="caution">
    <text evidence="2">The sequence shown here is derived from an EMBL/GenBank/DDBJ whole genome shotgun (WGS) entry which is preliminary data.</text>
</comment>
<sequence>MKAMDVFNNDIAVYQTSGFNKTKLTNVTDEILEGSFMLQESFEAVQGYIDEIHAQYAGAVVNMDDFSVHYFDGRWSADVTALIAYNNKVKYRNIQEFEDTSFKAVNTYSLSYDKTKKQWLIDNVKNREPVGKEEEYWKNKQEVKVNNPPILKWKREGGTGTGVAL</sequence>
<evidence type="ECO:0000313" key="3">
    <source>
        <dbReference type="Proteomes" id="UP000092578"/>
    </source>
</evidence>
<evidence type="ECO:0000313" key="2">
    <source>
        <dbReference type="EMBL" id="OCA80968.1"/>
    </source>
</evidence>
<name>A0A1B9AAV7_9BACI</name>
<reference evidence="3" key="1">
    <citation type="submission" date="2016-05" db="EMBL/GenBank/DDBJ databases">
        <authorList>
            <person name="Liu B."/>
            <person name="Wang J."/>
            <person name="Zhu Y."/>
            <person name="Liu G."/>
            <person name="Chen Q."/>
            <person name="Chen Z."/>
            <person name="Lan J."/>
            <person name="Che J."/>
            <person name="Ge C."/>
            <person name="Shi H."/>
            <person name="Pan Z."/>
            <person name="Liu X."/>
        </authorList>
    </citation>
    <scope>NUCLEOTIDE SEQUENCE [LARGE SCALE GENOMIC DNA]</scope>
    <source>
        <strain evidence="3">FJAT-27215</strain>
    </source>
</reference>
<dbReference type="Pfam" id="PF25155">
    <property type="entry name" value="NTF2_YvbJ"/>
    <property type="match status" value="1"/>
</dbReference>
<evidence type="ECO:0000259" key="1">
    <source>
        <dbReference type="Pfam" id="PF25155"/>
    </source>
</evidence>
<protein>
    <recommendedName>
        <fullName evidence="1">YvbJ-like NTF2-like domain-containing protein</fullName>
    </recommendedName>
</protein>
<dbReference type="EMBL" id="MAYT01000032">
    <property type="protein sequence ID" value="OCA80968.1"/>
    <property type="molecule type" value="Genomic_DNA"/>
</dbReference>
<organism evidence="2 3">
    <name type="scientific">Pseudobacillus wudalianchiensis</name>
    <dbReference type="NCBI Taxonomy" id="1743143"/>
    <lineage>
        <taxon>Bacteria</taxon>
        <taxon>Bacillati</taxon>
        <taxon>Bacillota</taxon>
        <taxon>Bacilli</taxon>
        <taxon>Bacillales</taxon>
        <taxon>Bacillaceae</taxon>
        <taxon>Pseudobacillus</taxon>
    </lineage>
</organism>
<feature type="domain" description="YvbJ-like NTF2-like" evidence="1">
    <location>
        <begin position="1"/>
        <end position="124"/>
    </location>
</feature>
<gene>
    <name evidence="2" type="ORF">A8F95_17410</name>
</gene>
<keyword evidence="3" id="KW-1185">Reference proteome</keyword>
<dbReference type="Proteomes" id="UP000092578">
    <property type="component" value="Unassembled WGS sequence"/>
</dbReference>
<dbReference type="InterPro" id="IPR056902">
    <property type="entry name" value="NTF2_YvbJ"/>
</dbReference>